<dbReference type="InterPro" id="IPR026022">
    <property type="entry name" value="PhoU_dom"/>
</dbReference>
<keyword evidence="11" id="KW-1185">Reference proteome</keyword>
<keyword evidence="5 8" id="KW-0963">Cytoplasm</keyword>
<gene>
    <name evidence="10" type="ORF">DFR50_14119</name>
</gene>
<dbReference type="PIRSF" id="PIRSF003107">
    <property type="entry name" value="PhoU"/>
    <property type="match status" value="1"/>
</dbReference>
<reference evidence="10 11" key="1">
    <citation type="submission" date="2018-06" db="EMBL/GenBank/DDBJ databases">
        <title>Genomic Encyclopedia of Type Strains, Phase IV (KMG-IV): sequencing the most valuable type-strain genomes for metagenomic binning, comparative biology and taxonomic classification.</title>
        <authorList>
            <person name="Goeker M."/>
        </authorList>
    </citation>
    <scope>NUCLEOTIDE SEQUENCE [LARGE SCALE GENOMIC DNA]</scope>
    <source>
        <strain evidence="10 11">DSM 24875</strain>
    </source>
</reference>
<dbReference type="EMBL" id="QNRK01000041">
    <property type="protein sequence ID" value="RBP04047.1"/>
    <property type="molecule type" value="Genomic_DNA"/>
</dbReference>
<evidence type="ECO:0000256" key="1">
    <source>
        <dbReference type="ARBA" id="ARBA00004496"/>
    </source>
</evidence>
<comment type="function">
    <text evidence="7 8">Plays a role in the regulation of phosphate uptake.</text>
</comment>
<comment type="subunit">
    <text evidence="3 8">Homodimer.</text>
</comment>
<dbReference type="InterPro" id="IPR038078">
    <property type="entry name" value="PhoU-like_sf"/>
</dbReference>
<dbReference type="PANTHER" id="PTHR42930">
    <property type="entry name" value="PHOSPHATE-SPECIFIC TRANSPORT SYSTEM ACCESSORY PROTEIN PHOU"/>
    <property type="match status" value="1"/>
</dbReference>
<dbReference type="AlphaFoldDB" id="A0A366ENQ5"/>
<dbReference type="GO" id="GO:0005737">
    <property type="term" value="C:cytoplasm"/>
    <property type="evidence" value="ECO:0007669"/>
    <property type="project" value="UniProtKB-SubCell"/>
</dbReference>
<evidence type="ECO:0000256" key="4">
    <source>
        <dbReference type="ARBA" id="ARBA00022448"/>
    </source>
</evidence>
<dbReference type="Pfam" id="PF01895">
    <property type="entry name" value="PhoU"/>
    <property type="match status" value="2"/>
</dbReference>
<dbReference type="NCBIfam" id="TIGR02135">
    <property type="entry name" value="phoU_full"/>
    <property type="match status" value="1"/>
</dbReference>
<evidence type="ECO:0000256" key="5">
    <source>
        <dbReference type="ARBA" id="ARBA00022490"/>
    </source>
</evidence>
<evidence type="ECO:0000256" key="7">
    <source>
        <dbReference type="ARBA" id="ARBA00056181"/>
    </source>
</evidence>
<keyword evidence="4 8" id="KW-0813">Transport</keyword>
<comment type="caution">
    <text evidence="10">The sequence shown here is derived from an EMBL/GenBank/DDBJ whole genome shotgun (WGS) entry which is preliminary data.</text>
</comment>
<dbReference type="OrthoDB" id="9814256at2"/>
<comment type="subcellular location">
    <subcellularLocation>
        <location evidence="1 8">Cytoplasm</location>
    </subcellularLocation>
</comment>
<name>A0A366ENQ5_9HYPH</name>
<dbReference type="GO" id="GO:0045936">
    <property type="term" value="P:negative regulation of phosphate metabolic process"/>
    <property type="evidence" value="ECO:0007669"/>
    <property type="project" value="InterPro"/>
</dbReference>
<feature type="domain" description="PhoU" evidence="9">
    <location>
        <begin position="126"/>
        <end position="209"/>
    </location>
</feature>
<dbReference type="Gene3D" id="1.20.58.220">
    <property type="entry name" value="Phosphate transport system protein phou homolog 2, domain 2"/>
    <property type="match status" value="1"/>
</dbReference>
<evidence type="ECO:0000256" key="2">
    <source>
        <dbReference type="ARBA" id="ARBA00008107"/>
    </source>
</evidence>
<evidence type="ECO:0000313" key="11">
    <source>
        <dbReference type="Proteomes" id="UP000253529"/>
    </source>
</evidence>
<comment type="similarity">
    <text evidence="2 8">Belongs to the PhoU family.</text>
</comment>
<dbReference type="GO" id="GO:0006817">
    <property type="term" value="P:phosphate ion transport"/>
    <property type="evidence" value="ECO:0007669"/>
    <property type="project" value="UniProtKB-KW"/>
</dbReference>
<evidence type="ECO:0000256" key="3">
    <source>
        <dbReference type="ARBA" id="ARBA00011738"/>
    </source>
</evidence>
<sequence length="240" mass="25759">MAGHTVKAFDRDLESVGRGIAELGRLAETMVVQALESLMRGDAALAQSVITTGLRLVELRRRHEAEAIRAIARRAPVAADLREVVAAIRIAGDLGRIGHHAQTIANHTIRIGEAAQIPRAIAGLGRLRALAADLLAEALTAYAQRDAQRAWSVWGRDAELDTLEGTAFVDLLSQMIDDPRSITYCTHVLSASRAIERIGDHATNIAETVIYLVTGAVVADERPRGRGPADIPASVARDAF</sequence>
<evidence type="ECO:0000259" key="9">
    <source>
        <dbReference type="Pfam" id="PF01895"/>
    </source>
</evidence>
<protein>
    <recommendedName>
        <fullName evidence="8">Phosphate-specific transport system accessory protein PhoU</fullName>
    </recommendedName>
</protein>
<proteinExistence type="inferred from homology"/>
<evidence type="ECO:0000256" key="8">
    <source>
        <dbReference type="PIRNR" id="PIRNR003107"/>
    </source>
</evidence>
<evidence type="ECO:0000256" key="6">
    <source>
        <dbReference type="ARBA" id="ARBA00022592"/>
    </source>
</evidence>
<keyword evidence="6 8" id="KW-0592">Phosphate transport</keyword>
<dbReference type="SUPFAM" id="SSF109755">
    <property type="entry name" value="PhoU-like"/>
    <property type="match status" value="1"/>
</dbReference>
<dbReference type="RefSeq" id="WP_113892334.1">
    <property type="nucleotide sequence ID" value="NZ_QNRK01000041.1"/>
</dbReference>
<organism evidence="10 11">
    <name type="scientific">Roseiarcus fermentans</name>
    <dbReference type="NCBI Taxonomy" id="1473586"/>
    <lineage>
        <taxon>Bacteria</taxon>
        <taxon>Pseudomonadati</taxon>
        <taxon>Pseudomonadota</taxon>
        <taxon>Alphaproteobacteria</taxon>
        <taxon>Hyphomicrobiales</taxon>
        <taxon>Roseiarcaceae</taxon>
        <taxon>Roseiarcus</taxon>
    </lineage>
</organism>
<dbReference type="FunFam" id="1.20.58.220:FF:000004">
    <property type="entry name" value="Phosphate-specific transport system accessory protein PhoU"/>
    <property type="match status" value="1"/>
</dbReference>
<dbReference type="GO" id="GO:0030643">
    <property type="term" value="P:intracellular phosphate ion homeostasis"/>
    <property type="evidence" value="ECO:0007669"/>
    <property type="project" value="InterPro"/>
</dbReference>
<accession>A0A366ENQ5</accession>
<dbReference type="InterPro" id="IPR028366">
    <property type="entry name" value="PhoU"/>
</dbReference>
<dbReference type="PANTHER" id="PTHR42930:SF3">
    <property type="entry name" value="PHOSPHATE-SPECIFIC TRANSPORT SYSTEM ACCESSORY PROTEIN PHOU"/>
    <property type="match status" value="1"/>
</dbReference>
<dbReference type="Proteomes" id="UP000253529">
    <property type="component" value="Unassembled WGS sequence"/>
</dbReference>
<feature type="domain" description="PhoU" evidence="9">
    <location>
        <begin position="20"/>
        <end position="106"/>
    </location>
</feature>
<evidence type="ECO:0000313" key="10">
    <source>
        <dbReference type="EMBL" id="RBP04047.1"/>
    </source>
</evidence>